<evidence type="ECO:0000313" key="3">
    <source>
        <dbReference type="Proteomes" id="UP000067683"/>
    </source>
</evidence>
<keyword evidence="3" id="KW-1185">Reference proteome</keyword>
<dbReference type="PANTHER" id="PTHR37313">
    <property type="entry name" value="UPF0749 PROTEIN RV1825"/>
    <property type="match status" value="1"/>
</dbReference>
<dbReference type="AlphaFoldDB" id="A0A0U2ZC88"/>
<sequence length="238" mass="26550">MKKRITGRFTVILFVIGFMTATQYNTVNMDDSRDSRDTWEIRQQLSREKQLHSELLSEISLLDETLGKYSDEATQDPQAVLKETVKDLQNSAGLSQVIGPGIELEISPSLEAIALGTEITEIPPDLLIRLVNEINRFDGIELAIAGERVINTTAIRDINGYTTVNTEPISTPPFMITIMATSMEEARKLSSYLTASAIHDDFYIDDLTITISEPQEELALPAFDEEINMEHLQAGEGE</sequence>
<dbReference type="STRING" id="200991.AUC31_17005"/>
<dbReference type="Gene3D" id="3.30.70.1880">
    <property type="entry name" value="Protein of unknown function DUF881"/>
    <property type="match status" value="1"/>
</dbReference>
<dbReference type="InterPro" id="IPR010273">
    <property type="entry name" value="DUF881"/>
</dbReference>
<reference evidence="2" key="1">
    <citation type="submission" date="2016-01" db="EMBL/GenBank/DDBJ databases">
        <title>Complete genome of Planococcus rifietoensis type strain M8.</title>
        <authorList>
            <person name="See-Too W.S."/>
        </authorList>
    </citation>
    <scope>NUCLEOTIDE SEQUENCE [LARGE SCALE GENOMIC DNA]</scope>
    <source>
        <strain evidence="2">M8</strain>
    </source>
</reference>
<accession>A0A0U2ZC88</accession>
<name>A0A0U2ZC88_9BACL</name>
<dbReference type="EMBL" id="CP013659">
    <property type="protein sequence ID" value="ALS76812.1"/>
    <property type="molecule type" value="Genomic_DNA"/>
</dbReference>
<evidence type="ECO:0000313" key="2">
    <source>
        <dbReference type="EMBL" id="ALS76812.1"/>
    </source>
</evidence>
<organism evidence="2 3">
    <name type="scientific">Planococcus rifietoensis</name>
    <dbReference type="NCBI Taxonomy" id="200991"/>
    <lineage>
        <taxon>Bacteria</taxon>
        <taxon>Bacillati</taxon>
        <taxon>Bacillota</taxon>
        <taxon>Bacilli</taxon>
        <taxon>Bacillales</taxon>
        <taxon>Caryophanaceae</taxon>
        <taxon>Planococcus</taxon>
    </lineage>
</organism>
<evidence type="ECO:0008006" key="4">
    <source>
        <dbReference type="Google" id="ProtNLM"/>
    </source>
</evidence>
<dbReference type="OrthoDB" id="2439649at2"/>
<dbReference type="Proteomes" id="UP000067683">
    <property type="component" value="Chromosome"/>
</dbReference>
<dbReference type="PANTHER" id="PTHR37313:SF2">
    <property type="entry name" value="UPF0749 PROTEIN YLXX"/>
    <property type="match status" value="1"/>
</dbReference>
<gene>
    <name evidence="2" type="ORF">AUC31_17005</name>
</gene>
<dbReference type="Pfam" id="PF05949">
    <property type="entry name" value="DUF881"/>
    <property type="match status" value="1"/>
</dbReference>
<dbReference type="KEGG" id="prt:AUC31_17005"/>
<proteinExistence type="inferred from homology"/>
<comment type="similarity">
    <text evidence="1">Belongs to the UPF0749 family.</text>
</comment>
<dbReference type="RefSeq" id="WP_058383513.1">
    <property type="nucleotide sequence ID" value="NZ_CP013659.2"/>
</dbReference>
<protein>
    <recommendedName>
        <fullName evidence="4">NgoFVII family restriction endonuclease</fullName>
    </recommendedName>
</protein>
<evidence type="ECO:0000256" key="1">
    <source>
        <dbReference type="ARBA" id="ARBA00009108"/>
    </source>
</evidence>